<evidence type="ECO:0000256" key="2">
    <source>
        <dbReference type="ARBA" id="ARBA00022475"/>
    </source>
</evidence>
<dbReference type="PANTHER" id="PTHR30250">
    <property type="entry name" value="PST FAMILY PREDICTED COLANIC ACID TRANSPORTER"/>
    <property type="match status" value="1"/>
</dbReference>
<feature type="transmembrane region" description="Helical" evidence="6">
    <location>
        <begin position="21"/>
        <end position="42"/>
    </location>
</feature>
<evidence type="ECO:0000256" key="5">
    <source>
        <dbReference type="ARBA" id="ARBA00023136"/>
    </source>
</evidence>
<dbReference type="EMBL" id="DMVW01000055">
    <property type="protein sequence ID" value="HAR51374.1"/>
    <property type="molecule type" value="Genomic_DNA"/>
</dbReference>
<feature type="transmembrane region" description="Helical" evidence="6">
    <location>
        <begin position="123"/>
        <end position="143"/>
    </location>
</feature>
<organism evidence="7 8">
    <name type="scientific">Roseovarius nubinhibens</name>
    <dbReference type="NCBI Taxonomy" id="314263"/>
    <lineage>
        <taxon>Bacteria</taxon>
        <taxon>Pseudomonadati</taxon>
        <taxon>Pseudomonadota</taxon>
        <taxon>Alphaproteobacteria</taxon>
        <taxon>Rhodobacterales</taxon>
        <taxon>Roseobacteraceae</taxon>
        <taxon>Roseovarius</taxon>
    </lineage>
</organism>
<evidence type="ECO:0000256" key="4">
    <source>
        <dbReference type="ARBA" id="ARBA00022989"/>
    </source>
</evidence>
<name>A0A348WA12_9RHOB</name>
<evidence type="ECO:0000313" key="8">
    <source>
        <dbReference type="Proteomes" id="UP000264719"/>
    </source>
</evidence>
<dbReference type="AlphaFoldDB" id="A0A348WA12"/>
<dbReference type="Proteomes" id="UP000264719">
    <property type="component" value="Unassembled WGS sequence"/>
</dbReference>
<dbReference type="InterPro" id="IPR050833">
    <property type="entry name" value="Poly_Biosynth_Transport"/>
</dbReference>
<protein>
    <submittedName>
        <fullName evidence="7">Translocase</fullName>
    </submittedName>
</protein>
<feature type="transmembrane region" description="Helical" evidence="6">
    <location>
        <begin position="164"/>
        <end position="182"/>
    </location>
</feature>
<keyword evidence="3 6" id="KW-0812">Transmembrane</keyword>
<evidence type="ECO:0000256" key="1">
    <source>
        <dbReference type="ARBA" id="ARBA00004651"/>
    </source>
</evidence>
<feature type="transmembrane region" description="Helical" evidence="6">
    <location>
        <begin position="262"/>
        <end position="286"/>
    </location>
</feature>
<dbReference type="GO" id="GO:0005886">
    <property type="term" value="C:plasma membrane"/>
    <property type="evidence" value="ECO:0007669"/>
    <property type="project" value="UniProtKB-SubCell"/>
</dbReference>
<evidence type="ECO:0000313" key="7">
    <source>
        <dbReference type="EMBL" id="HAR51374.1"/>
    </source>
</evidence>
<feature type="transmembrane region" description="Helical" evidence="6">
    <location>
        <begin position="339"/>
        <end position="363"/>
    </location>
</feature>
<proteinExistence type="predicted"/>
<feature type="transmembrane region" description="Helical" evidence="6">
    <location>
        <begin position="54"/>
        <end position="74"/>
    </location>
</feature>
<comment type="subcellular location">
    <subcellularLocation>
        <location evidence="1">Cell membrane</location>
        <topology evidence="1">Multi-pass membrane protein</topology>
    </subcellularLocation>
</comment>
<dbReference type="PANTHER" id="PTHR30250:SF28">
    <property type="entry name" value="POLYSACCHARIDE BIOSYNTHESIS PROTEIN"/>
    <property type="match status" value="1"/>
</dbReference>
<feature type="transmembrane region" description="Helical" evidence="6">
    <location>
        <begin position="307"/>
        <end position="333"/>
    </location>
</feature>
<dbReference type="Pfam" id="PF13440">
    <property type="entry name" value="Polysacc_synt_3"/>
    <property type="match status" value="1"/>
</dbReference>
<keyword evidence="4 6" id="KW-1133">Transmembrane helix</keyword>
<evidence type="ECO:0000256" key="3">
    <source>
        <dbReference type="ARBA" id="ARBA00022692"/>
    </source>
</evidence>
<accession>A0A348WA12</accession>
<sequence length="428" mass="45347">MLGALRSSIARAGRAGFVRNVGVLAGGTAFAQGLVALSLPVLTRLYDPSDFSLLAVYIAVISILGVVSCLRLNIAVPLPADDADGMALTLLSLLAASGLSLLLGAIVFIWPDAVASLLGSPGIAGYLWMIPVGVWVASVYTALQYWASRKRRFTLITRTRMTRAIAGSGTQLGFGVIAQSGFGLLFGHMIYGGMGIVGLLMSVWRQDRAVLREVTALRLKGALSAYRRFPIWSVPEALFNTAGSQLPIILIAGYLVGPEAGFLMLAMRIMGLPMGLIGSSVGQVYLAEARDRKARGELAAFTRRTMWGLFVAGGPPLVLVGVLSPLLAGFVFGEDWARAGVLVAWMTPWFVLQFVTSPVSAILHVEGRLVLAMILQALGLLLRAGAVLAALVWTPEIASEVFAVSGAVFYGVFMMVVYFVAGAGERAQ</sequence>
<keyword evidence="5 6" id="KW-0472">Membrane</keyword>
<evidence type="ECO:0000256" key="6">
    <source>
        <dbReference type="SAM" id="Phobius"/>
    </source>
</evidence>
<feature type="transmembrane region" description="Helical" evidence="6">
    <location>
        <begin position="370"/>
        <end position="395"/>
    </location>
</feature>
<gene>
    <name evidence="7" type="ORF">DCS45_05780</name>
</gene>
<feature type="transmembrane region" description="Helical" evidence="6">
    <location>
        <begin position="401"/>
        <end position="421"/>
    </location>
</feature>
<reference evidence="7 8" key="1">
    <citation type="journal article" date="2018" name="Nat. Biotechnol.">
        <title>A standardized bacterial taxonomy based on genome phylogeny substantially revises the tree of life.</title>
        <authorList>
            <person name="Parks D.H."/>
            <person name="Chuvochina M."/>
            <person name="Waite D.W."/>
            <person name="Rinke C."/>
            <person name="Skarshewski A."/>
            <person name="Chaumeil P.A."/>
            <person name="Hugenholtz P."/>
        </authorList>
    </citation>
    <scope>NUCLEOTIDE SEQUENCE [LARGE SCALE GENOMIC DNA]</scope>
    <source>
        <strain evidence="7">UBA9169</strain>
    </source>
</reference>
<comment type="caution">
    <text evidence="7">The sequence shown here is derived from an EMBL/GenBank/DDBJ whole genome shotgun (WGS) entry which is preliminary data.</text>
</comment>
<keyword evidence="2" id="KW-1003">Cell membrane</keyword>
<feature type="transmembrane region" description="Helical" evidence="6">
    <location>
        <begin position="86"/>
        <end position="111"/>
    </location>
</feature>